<feature type="signal peptide" evidence="2">
    <location>
        <begin position="1"/>
        <end position="24"/>
    </location>
</feature>
<evidence type="ECO:0000256" key="2">
    <source>
        <dbReference type="SAM" id="SignalP"/>
    </source>
</evidence>
<feature type="chain" id="PRO_5040244186" evidence="2">
    <location>
        <begin position="25"/>
        <end position="116"/>
    </location>
</feature>
<accession>A0A9P5MSU0</accession>
<reference evidence="3" key="2">
    <citation type="journal article" date="2020" name="Nat. Commun.">
        <title>Large-scale genome sequencing of mycorrhizal fungi provides insights into the early evolution of symbiotic traits.</title>
        <authorList>
            <person name="Miyauchi S."/>
            <person name="Kiss E."/>
            <person name="Kuo A."/>
            <person name="Drula E."/>
            <person name="Kohler A."/>
            <person name="Sanchez-Garcia M."/>
            <person name="Morin E."/>
            <person name="Andreopoulos B."/>
            <person name="Barry K.W."/>
            <person name="Bonito G."/>
            <person name="Buee M."/>
            <person name="Carver A."/>
            <person name="Chen C."/>
            <person name="Cichocki N."/>
            <person name="Clum A."/>
            <person name="Culley D."/>
            <person name="Crous P.W."/>
            <person name="Fauchery L."/>
            <person name="Girlanda M."/>
            <person name="Hayes R.D."/>
            <person name="Keri Z."/>
            <person name="LaButti K."/>
            <person name="Lipzen A."/>
            <person name="Lombard V."/>
            <person name="Magnuson J."/>
            <person name="Maillard F."/>
            <person name="Murat C."/>
            <person name="Nolan M."/>
            <person name="Ohm R.A."/>
            <person name="Pangilinan J."/>
            <person name="Pereira M.F."/>
            <person name="Perotto S."/>
            <person name="Peter M."/>
            <person name="Pfister S."/>
            <person name="Riley R."/>
            <person name="Sitrit Y."/>
            <person name="Stielow J.B."/>
            <person name="Szollosi G."/>
            <person name="Zifcakova L."/>
            <person name="Stursova M."/>
            <person name="Spatafora J.W."/>
            <person name="Tedersoo L."/>
            <person name="Vaario L.M."/>
            <person name="Yamada A."/>
            <person name="Yan M."/>
            <person name="Wang P."/>
            <person name="Xu J."/>
            <person name="Bruns T."/>
            <person name="Baldrian P."/>
            <person name="Vilgalys R."/>
            <person name="Dunand C."/>
            <person name="Henrissat B."/>
            <person name="Grigoriev I.V."/>
            <person name="Hibbett D."/>
            <person name="Nagy L.G."/>
            <person name="Martin F.M."/>
        </authorList>
    </citation>
    <scope>NUCLEOTIDE SEQUENCE</scope>
    <source>
        <strain evidence="3">Prilba</strain>
    </source>
</reference>
<organism evidence="3 4">
    <name type="scientific">Russula ochroleuca</name>
    <dbReference type="NCBI Taxonomy" id="152965"/>
    <lineage>
        <taxon>Eukaryota</taxon>
        <taxon>Fungi</taxon>
        <taxon>Dikarya</taxon>
        <taxon>Basidiomycota</taxon>
        <taxon>Agaricomycotina</taxon>
        <taxon>Agaricomycetes</taxon>
        <taxon>Russulales</taxon>
        <taxon>Russulaceae</taxon>
        <taxon>Russula</taxon>
    </lineage>
</organism>
<name>A0A9P5MSU0_9AGAM</name>
<evidence type="ECO:0000313" key="3">
    <source>
        <dbReference type="EMBL" id="KAF8477939.1"/>
    </source>
</evidence>
<gene>
    <name evidence="3" type="ORF">DFH94DRAFT_752271</name>
</gene>
<keyword evidence="4" id="KW-1185">Reference proteome</keyword>
<dbReference type="EMBL" id="WHVB01000012">
    <property type="protein sequence ID" value="KAF8477939.1"/>
    <property type="molecule type" value="Genomic_DNA"/>
</dbReference>
<protein>
    <submittedName>
        <fullName evidence="3">Uncharacterized protein</fullName>
    </submittedName>
</protein>
<feature type="compositionally biased region" description="Basic and acidic residues" evidence="1">
    <location>
        <begin position="89"/>
        <end position="103"/>
    </location>
</feature>
<evidence type="ECO:0000256" key="1">
    <source>
        <dbReference type="SAM" id="MobiDB-lite"/>
    </source>
</evidence>
<comment type="caution">
    <text evidence="3">The sequence shown here is derived from an EMBL/GenBank/DDBJ whole genome shotgun (WGS) entry which is preliminary data.</text>
</comment>
<evidence type="ECO:0000313" key="4">
    <source>
        <dbReference type="Proteomes" id="UP000759537"/>
    </source>
</evidence>
<dbReference type="Proteomes" id="UP000759537">
    <property type="component" value="Unassembled WGS sequence"/>
</dbReference>
<proteinExistence type="predicted"/>
<keyword evidence="2" id="KW-0732">Signal</keyword>
<feature type="region of interest" description="Disordered" evidence="1">
    <location>
        <begin position="81"/>
        <end position="116"/>
    </location>
</feature>
<dbReference type="AlphaFoldDB" id="A0A9P5MSU0"/>
<reference evidence="3" key="1">
    <citation type="submission" date="2019-10" db="EMBL/GenBank/DDBJ databases">
        <authorList>
            <consortium name="DOE Joint Genome Institute"/>
            <person name="Kuo A."/>
            <person name="Miyauchi S."/>
            <person name="Kiss E."/>
            <person name="Drula E."/>
            <person name="Kohler A."/>
            <person name="Sanchez-Garcia M."/>
            <person name="Andreopoulos B."/>
            <person name="Barry K.W."/>
            <person name="Bonito G."/>
            <person name="Buee M."/>
            <person name="Carver A."/>
            <person name="Chen C."/>
            <person name="Cichocki N."/>
            <person name="Clum A."/>
            <person name="Culley D."/>
            <person name="Crous P.W."/>
            <person name="Fauchery L."/>
            <person name="Girlanda M."/>
            <person name="Hayes R."/>
            <person name="Keri Z."/>
            <person name="LaButti K."/>
            <person name="Lipzen A."/>
            <person name="Lombard V."/>
            <person name="Magnuson J."/>
            <person name="Maillard F."/>
            <person name="Morin E."/>
            <person name="Murat C."/>
            <person name="Nolan M."/>
            <person name="Ohm R."/>
            <person name="Pangilinan J."/>
            <person name="Pereira M."/>
            <person name="Perotto S."/>
            <person name="Peter M."/>
            <person name="Riley R."/>
            <person name="Sitrit Y."/>
            <person name="Stielow B."/>
            <person name="Szollosi G."/>
            <person name="Zifcakova L."/>
            <person name="Stursova M."/>
            <person name="Spatafora J.W."/>
            <person name="Tedersoo L."/>
            <person name="Vaario L.-M."/>
            <person name="Yamada A."/>
            <person name="Yan M."/>
            <person name="Wang P."/>
            <person name="Xu J."/>
            <person name="Bruns T."/>
            <person name="Baldrian P."/>
            <person name="Vilgalys R."/>
            <person name="Henrissat B."/>
            <person name="Grigoriev I.V."/>
            <person name="Hibbett D."/>
            <person name="Nagy L.G."/>
            <person name="Martin F.M."/>
        </authorList>
    </citation>
    <scope>NUCLEOTIDE SEQUENCE</scope>
    <source>
        <strain evidence="3">Prilba</strain>
    </source>
</reference>
<sequence>MAILVGALPKLIVPLLMIHTCVLSAHLTHGIGINRCPTCRRCRPTLPNGTDQDRISLQVEKEGVWSVRLSARYYEGCRKCAGGTSGRPEASKNKERLGARRAQENPAMVLRSKLSS</sequence>